<feature type="domain" description="Polysaccharide chain length determinant N-terminal" evidence="19">
    <location>
        <begin position="29"/>
        <end position="114"/>
    </location>
</feature>
<keyword evidence="12" id="KW-0067">ATP-binding</keyword>
<evidence type="ECO:0000256" key="16">
    <source>
        <dbReference type="ARBA" id="ARBA00051245"/>
    </source>
</evidence>
<evidence type="ECO:0000256" key="3">
    <source>
        <dbReference type="ARBA" id="ARBA00007316"/>
    </source>
</evidence>
<keyword evidence="15" id="KW-0829">Tyrosine-protein kinase</keyword>
<feature type="transmembrane region" description="Helical" evidence="18">
    <location>
        <begin position="204"/>
        <end position="221"/>
    </location>
</feature>
<dbReference type="OrthoDB" id="9812433at2"/>
<comment type="similarity">
    <text evidence="4">Belongs to the etk/wzc family.</text>
</comment>
<reference evidence="21 22" key="1">
    <citation type="submission" date="2012-06" db="EMBL/GenBank/DDBJ databases">
        <title>Complete sequence of chromosome of Mycobacterium chubuense NBB4.</title>
        <authorList>
            <consortium name="US DOE Joint Genome Institute"/>
            <person name="Lucas S."/>
            <person name="Han J."/>
            <person name="Lapidus A."/>
            <person name="Cheng J.-F."/>
            <person name="Goodwin L."/>
            <person name="Pitluck S."/>
            <person name="Peters L."/>
            <person name="Mikhailova N."/>
            <person name="Teshima H."/>
            <person name="Detter J.C."/>
            <person name="Han C."/>
            <person name="Tapia R."/>
            <person name="Land M."/>
            <person name="Hauser L."/>
            <person name="Kyrpides N."/>
            <person name="Ivanova N."/>
            <person name="Pagani I."/>
            <person name="Mattes T."/>
            <person name="Holmes A."/>
            <person name="Rutledge P."/>
            <person name="Paulsen I."/>
            <person name="Coleman N."/>
            <person name="Woyke T."/>
        </authorList>
    </citation>
    <scope>NUCLEOTIDE SEQUENCE [LARGE SCALE GENOMIC DNA]</scope>
    <source>
        <strain evidence="21 22">NBB4</strain>
    </source>
</reference>
<evidence type="ECO:0000259" key="19">
    <source>
        <dbReference type="Pfam" id="PF02706"/>
    </source>
</evidence>
<dbReference type="PANTHER" id="PTHR32309">
    <property type="entry name" value="TYROSINE-PROTEIN KINASE"/>
    <property type="match status" value="1"/>
</dbReference>
<dbReference type="eggNOG" id="COG0489">
    <property type="taxonomic scope" value="Bacteria"/>
</dbReference>
<dbReference type="EC" id="2.7.10.2" evidence="5"/>
<dbReference type="InterPro" id="IPR003856">
    <property type="entry name" value="LPS_length_determ_N"/>
</dbReference>
<evidence type="ECO:0000256" key="15">
    <source>
        <dbReference type="ARBA" id="ARBA00023137"/>
    </source>
</evidence>
<dbReference type="PATRIC" id="fig|710421.3.peg.1285"/>
<dbReference type="PANTHER" id="PTHR32309:SF13">
    <property type="entry name" value="FERRIC ENTEROBACTIN TRANSPORT PROTEIN FEPE"/>
    <property type="match status" value="1"/>
</dbReference>
<feature type="compositionally biased region" description="Basic residues" evidence="17">
    <location>
        <begin position="474"/>
        <end position="484"/>
    </location>
</feature>
<evidence type="ECO:0000256" key="6">
    <source>
        <dbReference type="ARBA" id="ARBA00022475"/>
    </source>
</evidence>
<dbReference type="AlphaFoldDB" id="I4BFM7"/>
<comment type="catalytic activity">
    <reaction evidence="16">
        <text>L-tyrosyl-[protein] + ATP = O-phospho-L-tyrosyl-[protein] + ADP + H(+)</text>
        <dbReference type="Rhea" id="RHEA:10596"/>
        <dbReference type="Rhea" id="RHEA-COMP:10136"/>
        <dbReference type="Rhea" id="RHEA-COMP:20101"/>
        <dbReference type="ChEBI" id="CHEBI:15378"/>
        <dbReference type="ChEBI" id="CHEBI:30616"/>
        <dbReference type="ChEBI" id="CHEBI:46858"/>
        <dbReference type="ChEBI" id="CHEBI:61978"/>
        <dbReference type="ChEBI" id="CHEBI:456216"/>
        <dbReference type="EC" id="2.7.10.2"/>
    </reaction>
</comment>
<dbReference type="GO" id="GO:0005886">
    <property type="term" value="C:plasma membrane"/>
    <property type="evidence" value="ECO:0007669"/>
    <property type="project" value="UniProtKB-SubCell"/>
</dbReference>
<accession>I4BFM7</accession>
<evidence type="ECO:0000256" key="17">
    <source>
        <dbReference type="SAM" id="MobiDB-lite"/>
    </source>
</evidence>
<feature type="region of interest" description="Disordered" evidence="17">
    <location>
        <begin position="462"/>
        <end position="484"/>
    </location>
</feature>
<evidence type="ECO:0000256" key="5">
    <source>
        <dbReference type="ARBA" id="ARBA00011903"/>
    </source>
</evidence>
<feature type="domain" description="AAA" evidence="20">
    <location>
        <begin position="298"/>
        <end position="408"/>
    </location>
</feature>
<evidence type="ECO:0000256" key="13">
    <source>
        <dbReference type="ARBA" id="ARBA00022989"/>
    </source>
</evidence>
<evidence type="ECO:0000313" key="22">
    <source>
        <dbReference type="Proteomes" id="UP000006057"/>
    </source>
</evidence>
<keyword evidence="13 18" id="KW-1133">Transmembrane helix</keyword>
<proteinExistence type="inferred from homology"/>
<sequence>MRPLECPAEGRRASGEHEESAGGEGSQLTVQDFTQILRTRWKLICGVIVLVLLGALGYSLLATPQYQASTRLFVSTTSDGTNTQTNDGGLFAQRRVLSYTQLLTGGILAQRTIDKLGLDMTAAQLQGEVTAVAPTDTVLIDVTVLDPSPVRARDIANTLSDEFVVMAAGLETPDLGARPNAQVVVQQRAAVPDSPVTPKTTRNLAIAVVLGAVLGVLAAIIRDRLDDTVRRLKTVEETSGVGVIGEIPAEGTRRHGPVVTFGSGDSTTADAFRELRINLQSLQVADGPKALLVASPGAGEGRTTTAINLALALTEAGSDVLIVDGNLRHPQIAASLGVAAEPGLSTVLTGGAPLNSALHETRFPRLTALSAGSVPPNPTELLGSSTAKDAFGEMSRQFDYVIVDSPPLTVKDAALLAVSVHGVLVVVRFGRTKRRQLADTVTVLRRAGAPLLGAVVTMMPATKGDRIDGGHQGGGRRRRRALEK</sequence>
<keyword evidence="10" id="KW-0547">Nucleotide-binding</keyword>
<dbReference type="SUPFAM" id="SSF52540">
    <property type="entry name" value="P-loop containing nucleoside triphosphate hydrolases"/>
    <property type="match status" value="1"/>
</dbReference>
<evidence type="ECO:0000256" key="2">
    <source>
        <dbReference type="ARBA" id="ARBA00006683"/>
    </source>
</evidence>
<dbReference type="GO" id="GO:0004715">
    <property type="term" value="F:non-membrane spanning protein tyrosine kinase activity"/>
    <property type="evidence" value="ECO:0007669"/>
    <property type="project" value="UniProtKB-EC"/>
</dbReference>
<evidence type="ECO:0000256" key="10">
    <source>
        <dbReference type="ARBA" id="ARBA00022741"/>
    </source>
</evidence>
<evidence type="ECO:0000256" key="8">
    <source>
        <dbReference type="ARBA" id="ARBA00022679"/>
    </source>
</evidence>
<organism evidence="21 22">
    <name type="scientific">Mycolicibacterium chubuense (strain NBB4)</name>
    <name type="common">Mycobacterium chubuense</name>
    <dbReference type="NCBI Taxonomy" id="710421"/>
    <lineage>
        <taxon>Bacteria</taxon>
        <taxon>Bacillati</taxon>
        <taxon>Actinomycetota</taxon>
        <taxon>Actinomycetes</taxon>
        <taxon>Mycobacteriales</taxon>
        <taxon>Mycobacteriaceae</taxon>
        <taxon>Mycolicibacterium</taxon>
    </lineage>
</organism>
<evidence type="ECO:0000313" key="21">
    <source>
        <dbReference type="EMBL" id="AFM16084.1"/>
    </source>
</evidence>
<evidence type="ECO:0000256" key="7">
    <source>
        <dbReference type="ARBA" id="ARBA00022519"/>
    </source>
</evidence>
<dbReference type="InterPro" id="IPR005702">
    <property type="entry name" value="Wzc-like_C"/>
</dbReference>
<feature type="region of interest" description="Disordered" evidence="17">
    <location>
        <begin position="1"/>
        <end position="26"/>
    </location>
</feature>
<keyword evidence="6" id="KW-1003">Cell membrane</keyword>
<dbReference type="STRING" id="710421.Mycch_1277"/>
<dbReference type="CDD" id="cd05387">
    <property type="entry name" value="BY-kinase"/>
    <property type="match status" value="1"/>
</dbReference>
<feature type="transmembrane region" description="Helical" evidence="18">
    <location>
        <begin position="43"/>
        <end position="61"/>
    </location>
</feature>
<keyword evidence="8" id="KW-0808">Transferase</keyword>
<dbReference type="HOGENOM" id="CLU_009912_4_1_11"/>
<evidence type="ECO:0000256" key="12">
    <source>
        <dbReference type="ARBA" id="ARBA00022840"/>
    </source>
</evidence>
<evidence type="ECO:0000256" key="14">
    <source>
        <dbReference type="ARBA" id="ARBA00023136"/>
    </source>
</evidence>
<dbReference type="NCBIfam" id="TIGR01007">
    <property type="entry name" value="eps_fam"/>
    <property type="match status" value="1"/>
</dbReference>
<dbReference type="KEGG" id="mcb:Mycch_1277"/>
<keyword evidence="7" id="KW-0997">Cell inner membrane</keyword>
<dbReference type="eggNOG" id="COG3944">
    <property type="taxonomic scope" value="Bacteria"/>
</dbReference>
<dbReference type="InterPro" id="IPR027417">
    <property type="entry name" value="P-loop_NTPase"/>
</dbReference>
<comment type="similarity">
    <text evidence="2">Belongs to the CpsC/CapA family.</text>
</comment>
<dbReference type="Proteomes" id="UP000006057">
    <property type="component" value="Chromosome"/>
</dbReference>
<dbReference type="GO" id="GO:0005524">
    <property type="term" value="F:ATP binding"/>
    <property type="evidence" value="ECO:0007669"/>
    <property type="project" value="UniProtKB-KW"/>
</dbReference>
<evidence type="ECO:0000259" key="20">
    <source>
        <dbReference type="Pfam" id="PF13614"/>
    </source>
</evidence>
<dbReference type="Pfam" id="PF02706">
    <property type="entry name" value="Wzz"/>
    <property type="match status" value="1"/>
</dbReference>
<dbReference type="InterPro" id="IPR025669">
    <property type="entry name" value="AAA_dom"/>
</dbReference>
<feature type="compositionally biased region" description="Basic and acidic residues" evidence="17">
    <location>
        <begin position="8"/>
        <end position="20"/>
    </location>
</feature>
<protein>
    <recommendedName>
        <fullName evidence="5">non-specific protein-tyrosine kinase</fullName>
        <ecNumber evidence="5">2.7.10.2</ecNumber>
    </recommendedName>
</protein>
<dbReference type="InterPro" id="IPR050445">
    <property type="entry name" value="Bact_polysacc_biosynth/exp"/>
</dbReference>
<keyword evidence="14 18" id="KW-0472">Membrane</keyword>
<evidence type="ECO:0000256" key="18">
    <source>
        <dbReference type="SAM" id="Phobius"/>
    </source>
</evidence>
<gene>
    <name evidence="21" type="ordered locus">Mycch_1277</name>
</gene>
<dbReference type="EMBL" id="CP003053">
    <property type="protein sequence ID" value="AFM16084.1"/>
    <property type="molecule type" value="Genomic_DNA"/>
</dbReference>
<evidence type="ECO:0000256" key="11">
    <source>
        <dbReference type="ARBA" id="ARBA00022777"/>
    </source>
</evidence>
<keyword evidence="11" id="KW-0418">Kinase</keyword>
<name>I4BFM7_MYCCN</name>
<keyword evidence="9 18" id="KW-0812">Transmembrane</keyword>
<keyword evidence="22" id="KW-1185">Reference proteome</keyword>
<dbReference type="Gene3D" id="3.40.50.300">
    <property type="entry name" value="P-loop containing nucleotide triphosphate hydrolases"/>
    <property type="match status" value="1"/>
</dbReference>
<evidence type="ECO:0000256" key="1">
    <source>
        <dbReference type="ARBA" id="ARBA00004429"/>
    </source>
</evidence>
<evidence type="ECO:0000256" key="9">
    <source>
        <dbReference type="ARBA" id="ARBA00022692"/>
    </source>
</evidence>
<evidence type="ECO:0000256" key="4">
    <source>
        <dbReference type="ARBA" id="ARBA00008883"/>
    </source>
</evidence>
<comment type="similarity">
    <text evidence="3">Belongs to the CpsD/CapB family.</text>
</comment>
<comment type="subcellular location">
    <subcellularLocation>
        <location evidence="1">Cell inner membrane</location>
        <topology evidence="1">Multi-pass membrane protein</topology>
    </subcellularLocation>
</comment>
<dbReference type="Pfam" id="PF13614">
    <property type="entry name" value="AAA_31"/>
    <property type="match status" value="1"/>
</dbReference>